<dbReference type="GO" id="GO:0005739">
    <property type="term" value="C:mitochondrion"/>
    <property type="evidence" value="ECO:0007669"/>
    <property type="project" value="TreeGrafter"/>
</dbReference>
<evidence type="ECO:0000313" key="5">
    <source>
        <dbReference type="EMBL" id="KAE9402007.1"/>
    </source>
</evidence>
<dbReference type="GO" id="GO:0050660">
    <property type="term" value="F:flavin adenine dinucleotide binding"/>
    <property type="evidence" value="ECO:0007669"/>
    <property type="project" value="TreeGrafter"/>
</dbReference>
<dbReference type="GO" id="GO:0030976">
    <property type="term" value="F:thiamine pyrophosphate binding"/>
    <property type="evidence" value="ECO:0007669"/>
    <property type="project" value="InterPro"/>
</dbReference>
<dbReference type="InterPro" id="IPR029061">
    <property type="entry name" value="THDP-binding"/>
</dbReference>
<dbReference type="PANTHER" id="PTHR18968:SF13">
    <property type="entry name" value="ACETOLACTATE SYNTHASE CATALYTIC SUBUNIT, MITOCHONDRIAL"/>
    <property type="match status" value="1"/>
</dbReference>
<dbReference type="PROSITE" id="PS00187">
    <property type="entry name" value="TPP_ENZYMES"/>
    <property type="match status" value="1"/>
</dbReference>
<dbReference type="InterPro" id="IPR045229">
    <property type="entry name" value="TPP_enz"/>
</dbReference>
<evidence type="ECO:0000256" key="1">
    <source>
        <dbReference type="ARBA" id="ARBA00001964"/>
    </source>
</evidence>
<gene>
    <name evidence="5" type="ORF">BT96DRAFT_937464</name>
</gene>
<comment type="similarity">
    <text evidence="2">Belongs to the TPP enzyme family.</text>
</comment>
<dbReference type="SUPFAM" id="SSF52518">
    <property type="entry name" value="Thiamin diphosphate-binding fold (THDP-binding)"/>
    <property type="match status" value="1"/>
</dbReference>
<dbReference type="GO" id="GO:0003984">
    <property type="term" value="F:acetolactate synthase activity"/>
    <property type="evidence" value="ECO:0007669"/>
    <property type="project" value="TreeGrafter"/>
</dbReference>
<dbReference type="AlphaFoldDB" id="A0A6A4HYJ6"/>
<keyword evidence="3" id="KW-0786">Thiamine pyrophosphate</keyword>
<dbReference type="GO" id="GO:0009097">
    <property type="term" value="P:isoleucine biosynthetic process"/>
    <property type="evidence" value="ECO:0007669"/>
    <property type="project" value="TreeGrafter"/>
</dbReference>
<dbReference type="Proteomes" id="UP000799118">
    <property type="component" value="Unassembled WGS sequence"/>
</dbReference>
<accession>A0A6A4HYJ6</accession>
<comment type="cofactor">
    <cofactor evidence="1">
        <name>thiamine diphosphate</name>
        <dbReference type="ChEBI" id="CHEBI:58937"/>
    </cofactor>
</comment>
<reference evidence="5" key="1">
    <citation type="journal article" date="2019" name="Environ. Microbiol.">
        <title>Fungal ecological strategies reflected in gene transcription - a case study of two litter decomposers.</title>
        <authorList>
            <person name="Barbi F."/>
            <person name="Kohler A."/>
            <person name="Barry K."/>
            <person name="Baskaran P."/>
            <person name="Daum C."/>
            <person name="Fauchery L."/>
            <person name="Ihrmark K."/>
            <person name="Kuo A."/>
            <person name="LaButti K."/>
            <person name="Lipzen A."/>
            <person name="Morin E."/>
            <person name="Grigoriev I.V."/>
            <person name="Henrissat B."/>
            <person name="Lindahl B."/>
            <person name="Martin F."/>
        </authorList>
    </citation>
    <scope>NUCLEOTIDE SEQUENCE</scope>
    <source>
        <strain evidence="5">JB14</strain>
    </source>
</reference>
<evidence type="ECO:0000259" key="4">
    <source>
        <dbReference type="Pfam" id="PF02775"/>
    </source>
</evidence>
<dbReference type="GO" id="GO:0000287">
    <property type="term" value="F:magnesium ion binding"/>
    <property type="evidence" value="ECO:0007669"/>
    <property type="project" value="InterPro"/>
</dbReference>
<dbReference type="GO" id="GO:0009099">
    <property type="term" value="P:L-valine biosynthetic process"/>
    <property type="evidence" value="ECO:0007669"/>
    <property type="project" value="TreeGrafter"/>
</dbReference>
<dbReference type="EMBL" id="ML769439">
    <property type="protein sequence ID" value="KAE9402007.1"/>
    <property type="molecule type" value="Genomic_DNA"/>
</dbReference>
<evidence type="ECO:0000256" key="3">
    <source>
        <dbReference type="ARBA" id="ARBA00023052"/>
    </source>
</evidence>
<evidence type="ECO:0000313" key="6">
    <source>
        <dbReference type="Proteomes" id="UP000799118"/>
    </source>
</evidence>
<dbReference type="Gene3D" id="3.40.50.970">
    <property type="match status" value="1"/>
</dbReference>
<dbReference type="OrthoDB" id="16262at2759"/>
<keyword evidence="6" id="KW-1185">Reference proteome</keyword>
<proteinExistence type="inferred from homology"/>
<dbReference type="InterPro" id="IPR000399">
    <property type="entry name" value="TPP-bd_CS"/>
</dbReference>
<evidence type="ECO:0000256" key="2">
    <source>
        <dbReference type="ARBA" id="ARBA00007812"/>
    </source>
</evidence>
<sequence length="174" mass="19461">MGSIKIPPAHSLEELADPPLVPNSDADATINRDRRHVLPHRITEEDLGFRLGFGLPASIGAKVASPQKIVVDIDGDASFSMTAMELQTASQYNIGVKVLVLNSEFQGMVLQWQDLFYDARYSHIKMTNPDFVRLAQAMNVHAIRCTSAEDLSAKMKEFLEYDNSKPVLMECPRW</sequence>
<dbReference type="InterPro" id="IPR011766">
    <property type="entry name" value="TPP_enzyme_TPP-bd"/>
</dbReference>
<protein>
    <recommendedName>
        <fullName evidence="4">Thiamine pyrophosphate enzyme TPP-binding domain-containing protein</fullName>
    </recommendedName>
</protein>
<dbReference type="GO" id="GO:0005948">
    <property type="term" value="C:acetolactate synthase complex"/>
    <property type="evidence" value="ECO:0007669"/>
    <property type="project" value="TreeGrafter"/>
</dbReference>
<feature type="domain" description="Thiamine pyrophosphate enzyme TPP-binding" evidence="4">
    <location>
        <begin position="49"/>
        <end position="171"/>
    </location>
</feature>
<dbReference type="Pfam" id="PF02775">
    <property type="entry name" value="TPP_enzyme_C"/>
    <property type="match status" value="1"/>
</dbReference>
<organism evidence="5 6">
    <name type="scientific">Gymnopus androsaceus JB14</name>
    <dbReference type="NCBI Taxonomy" id="1447944"/>
    <lineage>
        <taxon>Eukaryota</taxon>
        <taxon>Fungi</taxon>
        <taxon>Dikarya</taxon>
        <taxon>Basidiomycota</taxon>
        <taxon>Agaricomycotina</taxon>
        <taxon>Agaricomycetes</taxon>
        <taxon>Agaricomycetidae</taxon>
        <taxon>Agaricales</taxon>
        <taxon>Marasmiineae</taxon>
        <taxon>Omphalotaceae</taxon>
        <taxon>Gymnopus</taxon>
    </lineage>
</organism>
<name>A0A6A4HYJ6_9AGAR</name>
<dbReference type="PANTHER" id="PTHR18968">
    <property type="entry name" value="THIAMINE PYROPHOSPHATE ENZYMES"/>
    <property type="match status" value="1"/>
</dbReference>